<evidence type="ECO:0000256" key="6">
    <source>
        <dbReference type="ARBA" id="ARBA00023136"/>
    </source>
</evidence>
<dbReference type="PANTHER" id="PTHR30506">
    <property type="entry name" value="INNER MEMBRANE PROTEIN"/>
    <property type="match status" value="1"/>
</dbReference>
<evidence type="ECO:0000313" key="10">
    <source>
        <dbReference type="Proteomes" id="UP000189970"/>
    </source>
</evidence>
<feature type="transmembrane region" description="Helical" evidence="7">
    <location>
        <begin position="163"/>
        <end position="182"/>
    </location>
</feature>
<dbReference type="EMBL" id="MVAB01000001">
    <property type="protein sequence ID" value="OPF88657.1"/>
    <property type="molecule type" value="Genomic_DNA"/>
</dbReference>
<feature type="transmembrane region" description="Helical" evidence="7">
    <location>
        <begin position="21"/>
        <end position="41"/>
    </location>
</feature>
<evidence type="ECO:0000256" key="5">
    <source>
        <dbReference type="ARBA" id="ARBA00022989"/>
    </source>
</evidence>
<feature type="transmembrane region" description="Helical" evidence="7">
    <location>
        <begin position="188"/>
        <end position="209"/>
    </location>
</feature>
<dbReference type="PANTHER" id="PTHR30506:SF3">
    <property type="entry name" value="UPF0126 INNER MEMBRANE PROTEIN YADS-RELATED"/>
    <property type="match status" value="1"/>
</dbReference>
<organism evidence="9 10">
    <name type="scientific">Vagococcus martis</name>
    <dbReference type="NCBI Taxonomy" id="1768210"/>
    <lineage>
        <taxon>Bacteria</taxon>
        <taxon>Bacillati</taxon>
        <taxon>Bacillota</taxon>
        <taxon>Bacilli</taxon>
        <taxon>Lactobacillales</taxon>
        <taxon>Enterococcaceae</taxon>
        <taxon>Vagococcus</taxon>
    </lineage>
</organism>
<protein>
    <recommendedName>
        <fullName evidence="8">Glycine transporter domain-containing protein</fullName>
    </recommendedName>
</protein>
<proteinExistence type="inferred from homology"/>
<dbReference type="Pfam" id="PF03458">
    <property type="entry name" value="Gly_transporter"/>
    <property type="match status" value="2"/>
</dbReference>
<comment type="subcellular location">
    <subcellularLocation>
        <location evidence="1">Cell membrane</location>
        <topology evidence="1">Multi-pass membrane protein</topology>
    </subcellularLocation>
</comment>
<dbReference type="GO" id="GO:0005886">
    <property type="term" value="C:plasma membrane"/>
    <property type="evidence" value="ECO:0007669"/>
    <property type="project" value="UniProtKB-SubCell"/>
</dbReference>
<sequence>MKRVYDLSSIILFQGVGSMDILEITSIIGTIAFSFSGALVAIEEKYDLLGIAVLGFVTAFGGGALRNLILGLSMDIFWSQTTLFYVSFATIGIVYLFPKRLSSMKMLELISDAIGLAAFSIQGALYGLGINGHIGPVIMAALLTGTGGGLIRDLLAGKKPSVLCAEIYGSWSILIAIALYVYRPTHSLVYLFIIVLTVLLRVVGLTYDWNLPKSKFNKHDDDNSHPTLKIDL</sequence>
<feature type="transmembrane region" description="Helical" evidence="7">
    <location>
        <begin position="48"/>
        <end position="70"/>
    </location>
</feature>
<evidence type="ECO:0000256" key="3">
    <source>
        <dbReference type="ARBA" id="ARBA00022475"/>
    </source>
</evidence>
<keyword evidence="10" id="KW-1185">Reference proteome</keyword>
<evidence type="ECO:0000256" key="1">
    <source>
        <dbReference type="ARBA" id="ARBA00004651"/>
    </source>
</evidence>
<name>A0A1V4DJA0_9ENTE</name>
<dbReference type="AlphaFoldDB" id="A0A1V4DJA0"/>
<dbReference type="Proteomes" id="UP000189970">
    <property type="component" value="Unassembled WGS sequence"/>
</dbReference>
<feature type="transmembrane region" description="Helical" evidence="7">
    <location>
        <begin position="134"/>
        <end position="151"/>
    </location>
</feature>
<evidence type="ECO:0000313" key="9">
    <source>
        <dbReference type="EMBL" id="OPF88657.1"/>
    </source>
</evidence>
<comment type="caution">
    <text evidence="9">The sequence shown here is derived from an EMBL/GenBank/DDBJ whole genome shotgun (WGS) entry which is preliminary data.</text>
</comment>
<feature type="domain" description="Glycine transporter" evidence="8">
    <location>
        <begin position="25"/>
        <end position="97"/>
    </location>
</feature>
<evidence type="ECO:0000256" key="2">
    <source>
        <dbReference type="ARBA" id="ARBA00008193"/>
    </source>
</evidence>
<dbReference type="InterPro" id="IPR005115">
    <property type="entry name" value="Gly_transporter"/>
</dbReference>
<evidence type="ECO:0000256" key="4">
    <source>
        <dbReference type="ARBA" id="ARBA00022692"/>
    </source>
</evidence>
<accession>A0A1V4DJA0</accession>
<keyword evidence="5 7" id="KW-1133">Transmembrane helix</keyword>
<keyword evidence="6 7" id="KW-0472">Membrane</keyword>
<comment type="similarity">
    <text evidence="2">Belongs to the UPF0126 family.</text>
</comment>
<reference evidence="9 10" key="1">
    <citation type="submission" date="2017-02" db="EMBL/GenBank/DDBJ databases">
        <title>Vagococcus cremeus sp. nov., isolated from the small intestine of a marten, Martes flavigula.</title>
        <authorList>
            <person name="Tak E.J."/>
            <person name="Bae J.-W."/>
        </authorList>
    </citation>
    <scope>NUCLEOTIDE SEQUENCE [LARGE SCALE GENOMIC DNA]</scope>
    <source>
        <strain evidence="9 10">D7T301</strain>
    </source>
</reference>
<evidence type="ECO:0000259" key="8">
    <source>
        <dbReference type="Pfam" id="PF03458"/>
    </source>
</evidence>
<feature type="domain" description="Glycine transporter" evidence="8">
    <location>
        <begin position="110"/>
        <end position="181"/>
    </location>
</feature>
<keyword evidence="3" id="KW-1003">Cell membrane</keyword>
<keyword evidence="4 7" id="KW-0812">Transmembrane</keyword>
<evidence type="ECO:0000256" key="7">
    <source>
        <dbReference type="SAM" id="Phobius"/>
    </source>
</evidence>
<gene>
    <name evidence="9" type="ORF">BW731_11020</name>
</gene>
<feature type="transmembrane region" description="Helical" evidence="7">
    <location>
        <begin position="76"/>
        <end position="97"/>
    </location>
</feature>